<sequence length="171" mass="19779">MRVYNQDLLRSVFEVDCRILDLEHLTRRSRRFRSMVQGTKEGLVSEVPKQRLALQFIDGNFWQLKERNEDERGEILVHWKSGLQSWVFIEVKSCSSPEHVQNDRDKLVLEIALTNGFVPGSLTNETMPCRQRGQAIDPVGPWATVEVQIVEQRYNAHLVQNSCPQPAHDIV</sequence>
<comment type="caution">
    <text evidence="1">The sequence shown here is derived from an EMBL/GenBank/DDBJ whole genome shotgun (WGS) entry which is preliminary data.</text>
</comment>
<organism evidence="1 2">
    <name type="scientific">Salix brachista</name>
    <dbReference type="NCBI Taxonomy" id="2182728"/>
    <lineage>
        <taxon>Eukaryota</taxon>
        <taxon>Viridiplantae</taxon>
        <taxon>Streptophyta</taxon>
        <taxon>Embryophyta</taxon>
        <taxon>Tracheophyta</taxon>
        <taxon>Spermatophyta</taxon>
        <taxon>Magnoliopsida</taxon>
        <taxon>eudicotyledons</taxon>
        <taxon>Gunneridae</taxon>
        <taxon>Pentapetalae</taxon>
        <taxon>rosids</taxon>
        <taxon>fabids</taxon>
        <taxon>Malpighiales</taxon>
        <taxon>Salicaceae</taxon>
        <taxon>Saliceae</taxon>
        <taxon>Salix</taxon>
    </lineage>
</organism>
<protein>
    <submittedName>
        <fullName evidence="1">Uncharacterized protein</fullName>
    </submittedName>
</protein>
<accession>A0A5N5JA62</accession>
<dbReference type="Proteomes" id="UP000326939">
    <property type="component" value="Chromosome 18"/>
</dbReference>
<evidence type="ECO:0000313" key="1">
    <source>
        <dbReference type="EMBL" id="KAB5514445.1"/>
    </source>
</evidence>
<dbReference type="EMBL" id="VDCV01000018">
    <property type="protein sequence ID" value="KAB5514445.1"/>
    <property type="molecule type" value="Genomic_DNA"/>
</dbReference>
<gene>
    <name evidence="1" type="ORF">DKX38_028351</name>
</gene>
<evidence type="ECO:0000313" key="2">
    <source>
        <dbReference type="Proteomes" id="UP000326939"/>
    </source>
</evidence>
<dbReference type="AlphaFoldDB" id="A0A5N5JA62"/>
<keyword evidence="2" id="KW-1185">Reference proteome</keyword>
<name>A0A5N5JA62_9ROSI</name>
<proteinExistence type="predicted"/>
<reference evidence="2" key="1">
    <citation type="journal article" date="2019" name="Gigascience">
        <title>De novo genome assembly of the endangered Acer yangbiense, a plant species with extremely small populations endemic to Yunnan Province, China.</title>
        <authorList>
            <person name="Yang J."/>
            <person name="Wariss H.M."/>
            <person name="Tao L."/>
            <person name="Zhang R."/>
            <person name="Yun Q."/>
            <person name="Hollingsworth P."/>
            <person name="Dao Z."/>
            <person name="Luo G."/>
            <person name="Guo H."/>
            <person name="Ma Y."/>
            <person name="Sun W."/>
        </authorList>
    </citation>
    <scope>NUCLEOTIDE SEQUENCE [LARGE SCALE GENOMIC DNA]</scope>
    <source>
        <strain evidence="2">cv. br00</strain>
    </source>
</reference>